<protein>
    <recommendedName>
        <fullName evidence="7">Cysteine synthase B</fullName>
        <ecNumber evidence="4">2.5.1.47</ecNumber>
    </recommendedName>
    <alternativeName>
        <fullName evidence="8">O-acetylserine (thiol)-lyase B</fullName>
    </alternativeName>
    <alternativeName>
        <fullName evidence="9">O-acetylserine sulfhydrylase B</fullName>
    </alternativeName>
</protein>
<keyword evidence="5" id="KW-0663">Pyridoxal phosphate</keyword>
<dbReference type="PANTHER" id="PTHR10314">
    <property type="entry name" value="CYSTATHIONINE BETA-SYNTHASE"/>
    <property type="match status" value="1"/>
</dbReference>
<comment type="cofactor">
    <cofactor evidence="1">
        <name>pyridoxal 5'-phosphate</name>
        <dbReference type="ChEBI" id="CHEBI:597326"/>
    </cofactor>
</comment>
<dbReference type="Gene3D" id="3.40.30.10">
    <property type="entry name" value="Glutaredoxin"/>
    <property type="match status" value="1"/>
</dbReference>
<dbReference type="InterPro" id="IPR002109">
    <property type="entry name" value="Glutaredoxin"/>
</dbReference>
<evidence type="ECO:0000256" key="6">
    <source>
        <dbReference type="ARBA" id="ARBA00047931"/>
    </source>
</evidence>
<dbReference type="PRINTS" id="PR00160">
    <property type="entry name" value="GLUTAREDOXIN"/>
</dbReference>
<gene>
    <name evidence="12" type="ORF">SAMN02745129_3191</name>
</gene>
<dbReference type="InterPro" id="IPR001926">
    <property type="entry name" value="TrpB-like_PALP"/>
</dbReference>
<evidence type="ECO:0000313" key="12">
    <source>
        <dbReference type="EMBL" id="SHH94310.1"/>
    </source>
</evidence>
<dbReference type="CDD" id="cd02066">
    <property type="entry name" value="GRX_family"/>
    <property type="match status" value="1"/>
</dbReference>
<evidence type="ECO:0000256" key="4">
    <source>
        <dbReference type="ARBA" id="ARBA00012681"/>
    </source>
</evidence>
<dbReference type="OrthoDB" id="9805733at2"/>
<dbReference type="Pfam" id="PF00462">
    <property type="entry name" value="Glutaredoxin"/>
    <property type="match status" value="1"/>
</dbReference>
<dbReference type="InterPro" id="IPR050214">
    <property type="entry name" value="Cys_Synth/Cystath_Beta-Synth"/>
</dbReference>
<evidence type="ECO:0000256" key="9">
    <source>
        <dbReference type="ARBA" id="ARBA00079153"/>
    </source>
</evidence>
<evidence type="ECO:0000256" key="7">
    <source>
        <dbReference type="ARBA" id="ARBA00072081"/>
    </source>
</evidence>
<comment type="similarity">
    <text evidence="3">Belongs to the cysteine synthase/cystathionine beta-synthase family.</text>
</comment>
<dbReference type="Gene3D" id="3.40.50.1100">
    <property type="match status" value="2"/>
</dbReference>
<dbReference type="InterPro" id="IPR036052">
    <property type="entry name" value="TrpB-like_PALP_sf"/>
</dbReference>
<dbReference type="InterPro" id="IPR014025">
    <property type="entry name" value="Glutaredoxin_subgr"/>
</dbReference>
<dbReference type="CDD" id="cd01561">
    <property type="entry name" value="CBS_like"/>
    <property type="match status" value="1"/>
</dbReference>
<dbReference type="EC" id="2.5.1.47" evidence="4"/>
<evidence type="ECO:0000256" key="1">
    <source>
        <dbReference type="ARBA" id="ARBA00001933"/>
    </source>
</evidence>
<reference evidence="12 13" key="1">
    <citation type="submission" date="2016-11" db="EMBL/GenBank/DDBJ databases">
        <authorList>
            <person name="Jaros S."/>
            <person name="Januszkiewicz K."/>
            <person name="Wedrychowicz H."/>
        </authorList>
    </citation>
    <scope>NUCLEOTIDE SEQUENCE [LARGE SCALE GENOMIC DNA]</scope>
    <source>
        <strain evidence="12 13">DSM 16917</strain>
    </source>
</reference>
<accession>A0A1M5X3B1</accession>
<evidence type="ECO:0000259" key="10">
    <source>
        <dbReference type="Pfam" id="PF00291"/>
    </source>
</evidence>
<dbReference type="Pfam" id="PF00291">
    <property type="entry name" value="PALP"/>
    <property type="match status" value="1"/>
</dbReference>
<dbReference type="EMBL" id="FQXG01000005">
    <property type="protein sequence ID" value="SHH94310.1"/>
    <property type="molecule type" value="Genomic_DNA"/>
</dbReference>
<dbReference type="AlphaFoldDB" id="A0A1M5X3B1"/>
<evidence type="ECO:0000256" key="3">
    <source>
        <dbReference type="ARBA" id="ARBA00007103"/>
    </source>
</evidence>
<dbReference type="InterPro" id="IPR036249">
    <property type="entry name" value="Thioredoxin-like_sf"/>
</dbReference>
<evidence type="ECO:0000259" key="11">
    <source>
        <dbReference type="Pfam" id="PF00462"/>
    </source>
</evidence>
<comment type="pathway">
    <text evidence="2">Amino-acid biosynthesis; L-cysteine biosynthesis; L-cysteine from L-serine: step 2/2.</text>
</comment>
<comment type="catalytic activity">
    <reaction evidence="6">
        <text>O-acetyl-L-serine + hydrogen sulfide = L-cysteine + acetate</text>
        <dbReference type="Rhea" id="RHEA:14829"/>
        <dbReference type="ChEBI" id="CHEBI:29919"/>
        <dbReference type="ChEBI" id="CHEBI:30089"/>
        <dbReference type="ChEBI" id="CHEBI:35235"/>
        <dbReference type="ChEBI" id="CHEBI:58340"/>
        <dbReference type="EC" id="2.5.1.47"/>
    </reaction>
</comment>
<dbReference type="SUPFAM" id="SSF53686">
    <property type="entry name" value="Tryptophan synthase beta subunit-like PLP-dependent enzymes"/>
    <property type="match status" value="1"/>
</dbReference>
<dbReference type="FunFam" id="3.40.50.1100:FF:000003">
    <property type="entry name" value="Cystathionine beta-synthase"/>
    <property type="match status" value="1"/>
</dbReference>
<feature type="domain" description="Tryptophan synthase beta chain-like PALP" evidence="10">
    <location>
        <begin position="9"/>
        <end position="313"/>
    </location>
</feature>
<dbReference type="Proteomes" id="UP000184268">
    <property type="component" value="Unassembled WGS sequence"/>
</dbReference>
<dbReference type="STRING" id="299255.SAMN02745129_3191"/>
<proteinExistence type="inferred from homology"/>
<evidence type="ECO:0000256" key="2">
    <source>
        <dbReference type="ARBA" id="ARBA00004962"/>
    </source>
</evidence>
<keyword evidence="13" id="KW-1185">Reference proteome</keyword>
<organism evidence="12 13">
    <name type="scientific">Ferrimonas marina</name>
    <dbReference type="NCBI Taxonomy" id="299255"/>
    <lineage>
        <taxon>Bacteria</taxon>
        <taxon>Pseudomonadati</taxon>
        <taxon>Pseudomonadota</taxon>
        <taxon>Gammaproteobacteria</taxon>
        <taxon>Alteromonadales</taxon>
        <taxon>Ferrimonadaceae</taxon>
        <taxon>Ferrimonas</taxon>
    </lineage>
</organism>
<dbReference type="GO" id="GO:0004124">
    <property type="term" value="F:cysteine synthase activity"/>
    <property type="evidence" value="ECO:0007669"/>
    <property type="project" value="UniProtKB-EC"/>
</dbReference>
<evidence type="ECO:0000256" key="5">
    <source>
        <dbReference type="ARBA" id="ARBA00022898"/>
    </source>
</evidence>
<evidence type="ECO:0000313" key="13">
    <source>
        <dbReference type="Proteomes" id="UP000184268"/>
    </source>
</evidence>
<dbReference type="SUPFAM" id="SSF52833">
    <property type="entry name" value="Thioredoxin-like"/>
    <property type="match status" value="1"/>
</dbReference>
<name>A0A1M5X3B1_9GAMM</name>
<feature type="domain" description="Glutaredoxin" evidence="11">
    <location>
        <begin position="382"/>
        <end position="449"/>
    </location>
</feature>
<dbReference type="RefSeq" id="WP_067661081.1">
    <property type="nucleotide sequence ID" value="NZ_FQXG01000005.1"/>
</dbReference>
<dbReference type="PROSITE" id="PS51354">
    <property type="entry name" value="GLUTAREDOXIN_2"/>
    <property type="match status" value="1"/>
</dbReference>
<sequence>MAHRYDSILDTIGNTPVVRINHLAPEGVNLYVKIEAFNPMGSVKDRLALGVIEDAERRGELKPGQTVVEATSGNTGIGLAMVCAQKGYPLVVTMAENFSVERRKLMRFLGAKVVLTPAHLKGSGMVAKAKELAEAHGWWQSRQFENPANADTHARTTAVEILEDFADVSLDYWVTGFGTGGTLNGVSRVLKARSPHTQIMVCEPDNATLLASGVPQPRDEQGQHSASHPNFRPHLMQGWSPDFIPQLAEEVLDGSRIDHYLPIDGNEALKCSAELASREGIFTGISGGATFAGALAVARKAPPGSHILCMLPDTGERYLSTPLFEPVPESMTEEEIAIARSTPNYRFDVSAAPPTAGSALIPPDPEQEAEVAALIADADQPIVMFALEWCEFCWSVRKVFKQYGIPYRSVDLDSVAYQQDQRGGKIRSVLKEKTGWTTLPQIFIGGEFVGGCTDLFDQIRAGDLPKRLTELGIPFDTSVDADPYDQLPKWLHPR</sequence>
<evidence type="ECO:0000256" key="8">
    <source>
        <dbReference type="ARBA" id="ARBA00078257"/>
    </source>
</evidence>